<organism evidence="5 6">
    <name type="scientific">Mizuhopecten yessoensis</name>
    <name type="common">Japanese scallop</name>
    <name type="synonym">Patinopecten yessoensis</name>
    <dbReference type="NCBI Taxonomy" id="6573"/>
    <lineage>
        <taxon>Eukaryota</taxon>
        <taxon>Metazoa</taxon>
        <taxon>Spiralia</taxon>
        <taxon>Lophotrochozoa</taxon>
        <taxon>Mollusca</taxon>
        <taxon>Bivalvia</taxon>
        <taxon>Autobranchia</taxon>
        <taxon>Pteriomorphia</taxon>
        <taxon>Pectinida</taxon>
        <taxon>Pectinoidea</taxon>
        <taxon>Pectinidae</taxon>
        <taxon>Mizuhopecten</taxon>
    </lineage>
</organism>
<evidence type="ECO:0000313" key="5">
    <source>
        <dbReference type="EMBL" id="OWF52230.1"/>
    </source>
</evidence>
<evidence type="ECO:0000259" key="3">
    <source>
        <dbReference type="Pfam" id="PF00725"/>
    </source>
</evidence>
<evidence type="ECO:0000256" key="1">
    <source>
        <dbReference type="ARBA" id="ARBA00009463"/>
    </source>
</evidence>
<dbReference type="OrthoDB" id="2021159at2759"/>
<evidence type="ECO:0000259" key="4">
    <source>
        <dbReference type="Pfam" id="PF02737"/>
    </source>
</evidence>
<comment type="similarity">
    <text evidence="1">Belongs to the 3-hydroxyacyl-CoA dehydrogenase family.</text>
</comment>
<dbReference type="Proteomes" id="UP000242188">
    <property type="component" value="Unassembled WGS sequence"/>
</dbReference>
<dbReference type="STRING" id="6573.A0A210QU26"/>
<dbReference type="PANTHER" id="PTHR48075:SF1">
    <property type="entry name" value="LAMBDA-CRYSTALLIN HOMOLOG"/>
    <property type="match status" value="1"/>
</dbReference>
<dbReference type="SUPFAM" id="SSF51735">
    <property type="entry name" value="NAD(P)-binding Rossmann-fold domains"/>
    <property type="match status" value="1"/>
</dbReference>
<dbReference type="Pfam" id="PF02737">
    <property type="entry name" value="3HCDH_N"/>
    <property type="match status" value="1"/>
</dbReference>
<comment type="caution">
    <text evidence="5">The sequence shown here is derived from an EMBL/GenBank/DDBJ whole genome shotgun (WGS) entry which is preliminary data.</text>
</comment>
<dbReference type="GO" id="GO:0006631">
    <property type="term" value="P:fatty acid metabolic process"/>
    <property type="evidence" value="ECO:0007669"/>
    <property type="project" value="InterPro"/>
</dbReference>
<name>A0A210QU26_MIZYE</name>
<dbReference type="GO" id="GO:0050104">
    <property type="term" value="F:L-gulonate 3-dehydrogenase activity"/>
    <property type="evidence" value="ECO:0007669"/>
    <property type="project" value="TreeGrafter"/>
</dbReference>
<dbReference type="EMBL" id="NEDP02001898">
    <property type="protein sequence ID" value="OWF52230.1"/>
    <property type="molecule type" value="Genomic_DNA"/>
</dbReference>
<dbReference type="InterPro" id="IPR013328">
    <property type="entry name" value="6PGD_dom2"/>
</dbReference>
<protein>
    <submittedName>
        <fullName evidence="5">Lambda-crystallin-like</fullName>
    </submittedName>
</protein>
<evidence type="ECO:0000313" key="6">
    <source>
        <dbReference type="Proteomes" id="UP000242188"/>
    </source>
</evidence>
<gene>
    <name evidence="5" type="ORF">KP79_PYT04101</name>
</gene>
<dbReference type="SUPFAM" id="SSF48179">
    <property type="entry name" value="6-phosphogluconate dehydrogenase C-terminal domain-like"/>
    <property type="match status" value="1"/>
</dbReference>
<keyword evidence="6" id="KW-1185">Reference proteome</keyword>
<dbReference type="PANTHER" id="PTHR48075">
    <property type="entry name" value="3-HYDROXYACYL-COA DEHYDROGENASE FAMILY PROTEIN"/>
    <property type="match status" value="1"/>
</dbReference>
<dbReference type="AlphaFoldDB" id="A0A210QU26"/>
<reference evidence="5 6" key="1">
    <citation type="journal article" date="2017" name="Nat. Ecol. Evol.">
        <title>Scallop genome provides insights into evolution of bilaterian karyotype and development.</title>
        <authorList>
            <person name="Wang S."/>
            <person name="Zhang J."/>
            <person name="Jiao W."/>
            <person name="Li J."/>
            <person name="Xun X."/>
            <person name="Sun Y."/>
            <person name="Guo X."/>
            <person name="Huan P."/>
            <person name="Dong B."/>
            <person name="Zhang L."/>
            <person name="Hu X."/>
            <person name="Sun X."/>
            <person name="Wang J."/>
            <person name="Zhao C."/>
            <person name="Wang Y."/>
            <person name="Wang D."/>
            <person name="Huang X."/>
            <person name="Wang R."/>
            <person name="Lv J."/>
            <person name="Li Y."/>
            <person name="Zhang Z."/>
            <person name="Liu B."/>
            <person name="Lu W."/>
            <person name="Hui Y."/>
            <person name="Liang J."/>
            <person name="Zhou Z."/>
            <person name="Hou R."/>
            <person name="Li X."/>
            <person name="Liu Y."/>
            <person name="Li H."/>
            <person name="Ning X."/>
            <person name="Lin Y."/>
            <person name="Zhao L."/>
            <person name="Xing Q."/>
            <person name="Dou J."/>
            <person name="Li Y."/>
            <person name="Mao J."/>
            <person name="Guo H."/>
            <person name="Dou H."/>
            <person name="Li T."/>
            <person name="Mu C."/>
            <person name="Jiang W."/>
            <person name="Fu Q."/>
            <person name="Fu X."/>
            <person name="Miao Y."/>
            <person name="Liu J."/>
            <person name="Yu Q."/>
            <person name="Li R."/>
            <person name="Liao H."/>
            <person name="Li X."/>
            <person name="Kong Y."/>
            <person name="Jiang Z."/>
            <person name="Chourrout D."/>
            <person name="Li R."/>
            <person name="Bao Z."/>
        </authorList>
    </citation>
    <scope>NUCLEOTIDE SEQUENCE [LARGE SCALE GENOMIC DNA]</scope>
    <source>
        <strain evidence="5 6">PY_sf001</strain>
    </source>
</reference>
<keyword evidence="2" id="KW-0560">Oxidoreductase</keyword>
<dbReference type="Gene3D" id="3.40.50.720">
    <property type="entry name" value="NAD(P)-binding Rossmann-like Domain"/>
    <property type="match status" value="1"/>
</dbReference>
<accession>A0A210QU26</accession>
<dbReference type="GO" id="GO:0070403">
    <property type="term" value="F:NAD+ binding"/>
    <property type="evidence" value="ECO:0007669"/>
    <property type="project" value="InterPro"/>
</dbReference>
<dbReference type="InterPro" id="IPR006108">
    <property type="entry name" value="3HC_DH_C"/>
</dbReference>
<dbReference type="Gene3D" id="1.10.1040.10">
    <property type="entry name" value="N-(1-d-carboxylethyl)-l-norvaline Dehydrogenase, domain 2"/>
    <property type="match status" value="1"/>
</dbReference>
<proteinExistence type="inferred from homology"/>
<dbReference type="InterPro" id="IPR008927">
    <property type="entry name" value="6-PGluconate_DH-like_C_sf"/>
</dbReference>
<feature type="domain" description="3-hydroxyacyl-CoA dehydrogenase NAD binding" evidence="4">
    <location>
        <begin position="23"/>
        <end position="204"/>
    </location>
</feature>
<dbReference type="InterPro" id="IPR006176">
    <property type="entry name" value="3-OHacyl-CoA_DH_NAD-bd"/>
</dbReference>
<dbReference type="InterPro" id="IPR036291">
    <property type="entry name" value="NAD(P)-bd_dom_sf"/>
</dbReference>
<evidence type="ECO:0000256" key="2">
    <source>
        <dbReference type="ARBA" id="ARBA00023002"/>
    </source>
</evidence>
<sequence>MAMAYIKALSLPTSKMAAKHDHNIAIIGSGIIGRNWTMVFASGGCNVNIFDSDENQIQSALVAVKETLEQYEKDGILKGSDSAADQIARIRGCSTVKDCVSDATFVMECVPERLHIKRSVLSQIDLYVKDDDVIMASSSSSIFPSVLSEGMQHKRQIIVTHPLNPPYFLPFVEVVPAPWTDKDITERVCQILTNVGMTPAVLKKETKGFLICRVQHAITAECFKLVRDGVVTPGDIDKLMPDGLGRRYAFLGALEASYLNANGMKDFCERYGDNIYELQQDFGPPVKLEGAPLEIIEADIGKRIPLDQIQEKRDWRDKRLAELDKFINKTKK</sequence>
<feature type="domain" description="3-hydroxyacyl-CoA dehydrogenase C-terminal" evidence="3">
    <location>
        <begin position="208"/>
        <end position="277"/>
    </location>
</feature>
<dbReference type="Pfam" id="PF00725">
    <property type="entry name" value="3HCDH"/>
    <property type="match status" value="1"/>
</dbReference>